<dbReference type="Pfam" id="PF13516">
    <property type="entry name" value="LRR_6"/>
    <property type="match status" value="3"/>
</dbReference>
<dbReference type="OrthoDB" id="550575at2759"/>
<feature type="signal peptide" evidence="2">
    <location>
        <begin position="1"/>
        <end position="21"/>
    </location>
</feature>
<dbReference type="GeneID" id="5722511"/>
<dbReference type="PANTHER" id="PTHR13318:SF190">
    <property type="entry name" value="PARTNER OF PAIRED, ISOFORM B"/>
    <property type="match status" value="1"/>
</dbReference>
<reference evidence="3 4" key="1">
    <citation type="journal article" date="2007" name="Science">
        <title>The Chlamydomonas genome reveals the evolution of key animal and plant functions.</title>
        <authorList>
            <person name="Merchant S.S."/>
            <person name="Prochnik S.E."/>
            <person name="Vallon O."/>
            <person name="Harris E.H."/>
            <person name="Karpowicz S.J."/>
            <person name="Witman G.B."/>
            <person name="Terry A."/>
            <person name="Salamov A."/>
            <person name="Fritz-Laylin L.K."/>
            <person name="Marechal-Drouard L."/>
            <person name="Marshall W.F."/>
            <person name="Qu L.H."/>
            <person name="Nelson D.R."/>
            <person name="Sanderfoot A.A."/>
            <person name="Spalding M.H."/>
            <person name="Kapitonov V.V."/>
            <person name="Ren Q."/>
            <person name="Ferris P."/>
            <person name="Lindquist E."/>
            <person name="Shapiro H."/>
            <person name="Lucas S.M."/>
            <person name="Grimwood J."/>
            <person name="Schmutz J."/>
            <person name="Cardol P."/>
            <person name="Cerutti H."/>
            <person name="Chanfreau G."/>
            <person name="Chen C.L."/>
            <person name="Cognat V."/>
            <person name="Croft M.T."/>
            <person name="Dent R."/>
            <person name="Dutcher S."/>
            <person name="Fernandez E."/>
            <person name="Fukuzawa H."/>
            <person name="Gonzalez-Ballester D."/>
            <person name="Gonzalez-Halphen D."/>
            <person name="Hallmann A."/>
            <person name="Hanikenne M."/>
            <person name="Hippler M."/>
            <person name="Inwood W."/>
            <person name="Jabbari K."/>
            <person name="Kalanon M."/>
            <person name="Kuras R."/>
            <person name="Lefebvre P.A."/>
            <person name="Lemaire S.D."/>
            <person name="Lobanov A.V."/>
            <person name="Lohr M."/>
            <person name="Manuell A."/>
            <person name="Meier I."/>
            <person name="Mets L."/>
            <person name="Mittag M."/>
            <person name="Mittelmeier T."/>
            <person name="Moroney J.V."/>
            <person name="Moseley J."/>
            <person name="Napoli C."/>
            <person name="Nedelcu A.M."/>
            <person name="Niyogi K."/>
            <person name="Novoselov S.V."/>
            <person name="Paulsen I.T."/>
            <person name="Pazour G."/>
            <person name="Purton S."/>
            <person name="Ral J.P."/>
            <person name="Riano-Pachon D.M."/>
            <person name="Riekhof W."/>
            <person name="Rymarquis L."/>
            <person name="Schroda M."/>
            <person name="Stern D."/>
            <person name="Umen J."/>
            <person name="Willows R."/>
            <person name="Wilson N."/>
            <person name="Zimmer S.L."/>
            <person name="Allmer J."/>
            <person name="Balk J."/>
            <person name="Bisova K."/>
            <person name="Chen C.J."/>
            <person name="Elias M."/>
            <person name="Gendler K."/>
            <person name="Hauser C."/>
            <person name="Lamb M.R."/>
            <person name="Ledford H."/>
            <person name="Long J.C."/>
            <person name="Minagawa J."/>
            <person name="Page M.D."/>
            <person name="Pan J."/>
            <person name="Pootakham W."/>
            <person name="Roje S."/>
            <person name="Rose A."/>
            <person name="Stahlberg E."/>
            <person name="Terauchi A.M."/>
            <person name="Yang P."/>
            <person name="Ball S."/>
            <person name="Bowler C."/>
            <person name="Dieckmann C.L."/>
            <person name="Gladyshev V.N."/>
            <person name="Green P."/>
            <person name="Jorgensen R."/>
            <person name="Mayfield S."/>
            <person name="Mueller-Roeber B."/>
            <person name="Rajamani S."/>
            <person name="Sayre R.T."/>
            <person name="Brokstein P."/>
            <person name="Dubchak I."/>
            <person name="Goodstein D."/>
            <person name="Hornick L."/>
            <person name="Huang Y.W."/>
            <person name="Jhaveri J."/>
            <person name="Luo Y."/>
            <person name="Martinez D."/>
            <person name="Ngau W.C."/>
            <person name="Otillar B."/>
            <person name="Poliakov A."/>
            <person name="Porter A."/>
            <person name="Szajkowski L."/>
            <person name="Werner G."/>
            <person name="Zhou K."/>
            <person name="Grigoriev I.V."/>
            <person name="Rokhsar D.S."/>
            <person name="Grossman A.R."/>
        </authorList>
    </citation>
    <scope>NUCLEOTIDE SEQUENCE [LARGE SCALE GENOMIC DNA]</scope>
    <source>
        <strain evidence="4">CC-503</strain>
    </source>
</reference>
<dbReference type="AlphaFoldDB" id="A0A2K3D4C6"/>
<keyword evidence="2" id="KW-0732">Signal</keyword>
<name>A0A2K3D4C6_CHLRE</name>
<comment type="subcellular location">
    <subcellularLocation>
        <location evidence="1">Cytoplasm</location>
        <location evidence="1">Cytoskeleton</location>
        <location evidence="1">Cilium axoneme</location>
    </subcellularLocation>
</comment>
<dbReference type="InParanoid" id="A0A2K3D4C6"/>
<gene>
    <name evidence="3" type="ORF">CHLRE_12g524900v5</name>
</gene>
<organism evidence="3 4">
    <name type="scientific">Chlamydomonas reinhardtii</name>
    <name type="common">Chlamydomonas smithii</name>
    <dbReference type="NCBI Taxonomy" id="3055"/>
    <lineage>
        <taxon>Eukaryota</taxon>
        <taxon>Viridiplantae</taxon>
        <taxon>Chlorophyta</taxon>
        <taxon>core chlorophytes</taxon>
        <taxon>Chlorophyceae</taxon>
        <taxon>CS clade</taxon>
        <taxon>Chlamydomonadales</taxon>
        <taxon>Chlamydomonadaceae</taxon>
        <taxon>Chlamydomonas</taxon>
    </lineage>
</organism>
<dbReference type="Proteomes" id="UP000006906">
    <property type="component" value="Chromosome 12"/>
</dbReference>
<dbReference type="SUPFAM" id="SSF52047">
    <property type="entry name" value="RNI-like"/>
    <property type="match status" value="1"/>
</dbReference>
<dbReference type="STRING" id="3055.A0A2K3D4C6"/>
<dbReference type="SMART" id="SM00367">
    <property type="entry name" value="LRR_CC"/>
    <property type="match status" value="3"/>
</dbReference>
<protein>
    <submittedName>
        <fullName evidence="3">Uncharacterized protein</fullName>
    </submittedName>
</protein>
<dbReference type="InterPro" id="IPR001611">
    <property type="entry name" value="Leu-rich_rpt"/>
</dbReference>
<dbReference type="KEGG" id="cre:CHLRE_12g524900v5"/>
<accession>A0A2K3D4C6</accession>
<feature type="chain" id="PRO_5014451860" evidence="2">
    <location>
        <begin position="22"/>
        <end position="259"/>
    </location>
</feature>
<evidence type="ECO:0000256" key="2">
    <source>
        <dbReference type="SAM" id="SignalP"/>
    </source>
</evidence>
<evidence type="ECO:0000256" key="1">
    <source>
        <dbReference type="ARBA" id="ARBA00004430"/>
    </source>
</evidence>
<dbReference type="Gramene" id="PNW75385">
    <property type="protein sequence ID" value="PNW75385"/>
    <property type="gene ID" value="CHLRE_12g524900v5"/>
</dbReference>
<dbReference type="Gene3D" id="3.80.10.10">
    <property type="entry name" value="Ribonuclease Inhibitor"/>
    <property type="match status" value="1"/>
</dbReference>
<dbReference type="PANTHER" id="PTHR13318">
    <property type="entry name" value="PARTNER OF PAIRED, ISOFORM B-RELATED"/>
    <property type="match status" value="1"/>
</dbReference>
<dbReference type="InterPro" id="IPR006553">
    <property type="entry name" value="Leu-rich_rpt_Cys-con_subtyp"/>
</dbReference>
<dbReference type="RefSeq" id="XP_042918537.1">
    <property type="nucleotide sequence ID" value="XM_043068442.1"/>
</dbReference>
<evidence type="ECO:0000313" key="3">
    <source>
        <dbReference type="EMBL" id="PNW75385.1"/>
    </source>
</evidence>
<dbReference type="InterPro" id="IPR032675">
    <property type="entry name" value="LRR_dom_sf"/>
</dbReference>
<dbReference type="FunCoup" id="A0A2K3D4C6">
    <property type="interactions" value="726"/>
</dbReference>
<dbReference type="OMA" id="RVLRCAW"/>
<sequence>MPEALIQRVLAVLVALSDISSLTTLSCVSKACRESSRAALQVCTELRPCLPRGGRATEALRSVLPHCRGLVELDLRPSHGSVCDEALGAVASTSSLRVLRLDHCSAITAQGVQTLCSGALTELQELTLRSAGDIGDGAALSAAGALPRLTHLDLSWCHCVRGDAIAACARRLKRLTLHGCELVDSAMCQGLEALEELDVAFTRVCDVGLMALAAHSPNLRRLVLACRSDNLWTTGNWSDTGLGEFRRLRPDVEVVFASC</sequence>
<dbReference type="ExpressionAtlas" id="A0A2K3D4C6">
    <property type="expression patterns" value="baseline"/>
</dbReference>
<evidence type="ECO:0000313" key="4">
    <source>
        <dbReference type="Proteomes" id="UP000006906"/>
    </source>
</evidence>
<proteinExistence type="predicted"/>
<dbReference type="PaxDb" id="3055-EDP00590"/>
<dbReference type="GO" id="GO:0005930">
    <property type="term" value="C:axoneme"/>
    <property type="evidence" value="ECO:0007669"/>
    <property type="project" value="UniProtKB-SubCell"/>
</dbReference>
<keyword evidence="4" id="KW-1185">Reference proteome</keyword>
<dbReference type="EMBL" id="CM008973">
    <property type="protein sequence ID" value="PNW75385.1"/>
    <property type="molecule type" value="Genomic_DNA"/>
</dbReference>